<evidence type="ECO:0000256" key="3">
    <source>
        <dbReference type="ARBA" id="ARBA00022989"/>
    </source>
</evidence>
<evidence type="ECO:0000256" key="5">
    <source>
        <dbReference type="SAM" id="Phobius"/>
    </source>
</evidence>
<dbReference type="InterPro" id="IPR050186">
    <property type="entry name" value="TPT_transporter"/>
</dbReference>
<feature type="transmembrane region" description="Helical" evidence="5">
    <location>
        <begin position="216"/>
        <end position="236"/>
    </location>
</feature>
<reference evidence="7" key="1">
    <citation type="submission" date="2020-04" db="EMBL/GenBank/DDBJ databases">
        <authorList>
            <person name="Neveu A P."/>
        </authorList>
    </citation>
    <scope>NUCLEOTIDE SEQUENCE</scope>
    <source>
        <tissue evidence="7">Whole embryo</tissue>
    </source>
</reference>
<evidence type="ECO:0000313" key="7">
    <source>
        <dbReference type="EMBL" id="CAB3266238.1"/>
    </source>
</evidence>
<feature type="transmembrane region" description="Helical" evidence="5">
    <location>
        <begin position="100"/>
        <end position="117"/>
    </location>
</feature>
<evidence type="ECO:0000256" key="4">
    <source>
        <dbReference type="ARBA" id="ARBA00023136"/>
    </source>
</evidence>
<feature type="transmembrane region" description="Helical" evidence="5">
    <location>
        <begin position="304"/>
        <end position="323"/>
    </location>
</feature>
<keyword evidence="3 5" id="KW-1133">Transmembrane helix</keyword>
<protein>
    <submittedName>
        <fullName evidence="7">GDP-fucose transporter 1</fullName>
    </submittedName>
</protein>
<gene>
    <name evidence="7" type="primary">Slc35c1-002</name>
</gene>
<proteinExistence type="evidence at transcript level"/>
<feature type="transmembrane region" description="Helical" evidence="5">
    <location>
        <begin position="60"/>
        <end position="79"/>
    </location>
</feature>
<feature type="transmembrane region" description="Helical" evidence="5">
    <location>
        <begin position="123"/>
        <end position="144"/>
    </location>
</feature>
<feature type="domain" description="Sugar phosphate transporter" evidence="6">
    <location>
        <begin position="23"/>
        <end position="321"/>
    </location>
</feature>
<feature type="transmembrane region" description="Helical" evidence="5">
    <location>
        <begin position="151"/>
        <end position="170"/>
    </location>
</feature>
<evidence type="ECO:0000259" key="6">
    <source>
        <dbReference type="Pfam" id="PF03151"/>
    </source>
</evidence>
<feature type="transmembrane region" description="Helical" evidence="5">
    <location>
        <begin position="21"/>
        <end position="40"/>
    </location>
</feature>
<keyword evidence="2 5" id="KW-0812">Transmembrane</keyword>
<comment type="subcellular location">
    <subcellularLocation>
        <location evidence="1">Membrane</location>
        <topology evidence="1">Multi-pass membrane protein</topology>
    </subcellularLocation>
</comment>
<organism evidence="7">
    <name type="scientific">Phallusia mammillata</name>
    <dbReference type="NCBI Taxonomy" id="59560"/>
    <lineage>
        <taxon>Eukaryota</taxon>
        <taxon>Metazoa</taxon>
        <taxon>Chordata</taxon>
        <taxon>Tunicata</taxon>
        <taxon>Ascidiacea</taxon>
        <taxon>Phlebobranchia</taxon>
        <taxon>Ascidiidae</taxon>
        <taxon>Phallusia</taxon>
    </lineage>
</organism>
<keyword evidence="4 5" id="KW-0472">Membrane</keyword>
<dbReference type="EMBL" id="LR790376">
    <property type="protein sequence ID" value="CAB3266238.1"/>
    <property type="molecule type" value="mRNA"/>
</dbReference>
<dbReference type="AlphaFoldDB" id="A0A6F9DT87"/>
<feature type="transmembrane region" description="Helical" evidence="5">
    <location>
        <begin position="248"/>
        <end position="269"/>
    </location>
</feature>
<dbReference type="InterPro" id="IPR004853">
    <property type="entry name" value="Sugar_P_trans_dom"/>
</dbReference>
<sequence>MPENKEESEENMRKESLLTKYMRVVGVVALYWSVSISLVFLNKYLLKSDDLKLNAPLFVTWFQCVVTVGLCYLCSYIASRCPGSITFPTLMFDQKLSREALSLSVVFVSMITLNNLCLLEVGIAFYTVARSLVTIFSLIFTYFILGKKTTVPALVCCAIIIGGFFLGVNQEGESLDGLSVKGVIYGVAASAMVALNAIYIKKVLPSMDGDIWKLTYYNNINACFIFLPLILLTEVSELWNFTRLFDGIFWMYMCASGFFGFIMGFVVGLEIKVTTPVTHTVSGVAKACLQTVIAVMYYQEIKTALWWVSNLLVLAGTGSYSIVKSLEMKKDHQLLSNKVTDERSDQQEKQQLV</sequence>
<name>A0A6F9DT87_9ASCI</name>
<dbReference type="GO" id="GO:0016020">
    <property type="term" value="C:membrane"/>
    <property type="evidence" value="ECO:0007669"/>
    <property type="project" value="UniProtKB-SubCell"/>
</dbReference>
<evidence type="ECO:0000256" key="1">
    <source>
        <dbReference type="ARBA" id="ARBA00004141"/>
    </source>
</evidence>
<feature type="transmembrane region" description="Helical" evidence="5">
    <location>
        <begin position="182"/>
        <end position="204"/>
    </location>
</feature>
<dbReference type="PANTHER" id="PTHR11132">
    <property type="entry name" value="SOLUTE CARRIER FAMILY 35"/>
    <property type="match status" value="1"/>
</dbReference>
<accession>A0A6F9DT87</accession>
<evidence type="ECO:0000256" key="2">
    <source>
        <dbReference type="ARBA" id="ARBA00022692"/>
    </source>
</evidence>
<dbReference type="Pfam" id="PF03151">
    <property type="entry name" value="TPT"/>
    <property type="match status" value="1"/>
</dbReference>